<proteinExistence type="predicted"/>
<gene>
    <name evidence="1" type="ORF">H8S57_16340</name>
</gene>
<dbReference type="Proteomes" id="UP000661435">
    <property type="component" value="Unassembled WGS sequence"/>
</dbReference>
<dbReference type="InterPro" id="IPR011335">
    <property type="entry name" value="Restrct_endonuc-II-like"/>
</dbReference>
<dbReference type="AlphaFoldDB" id="A0A8J6JH87"/>
<reference evidence="1" key="1">
    <citation type="submission" date="2020-08" db="EMBL/GenBank/DDBJ databases">
        <title>Genome public.</title>
        <authorList>
            <person name="Liu C."/>
            <person name="Sun Q."/>
        </authorList>
    </citation>
    <scope>NUCLEOTIDE SEQUENCE</scope>
    <source>
        <strain evidence="1">NSJ-51</strain>
    </source>
</reference>
<comment type="caution">
    <text evidence="1">The sequence shown here is derived from an EMBL/GenBank/DDBJ whole genome shotgun (WGS) entry which is preliminary data.</text>
</comment>
<protein>
    <recommendedName>
        <fullName evidence="3">ERCC4 domain-containing protein</fullName>
    </recommendedName>
</protein>
<dbReference type="SUPFAM" id="SSF52980">
    <property type="entry name" value="Restriction endonuclease-like"/>
    <property type="match status" value="1"/>
</dbReference>
<organism evidence="1 2">
    <name type="scientific">Lawsonibacter hominis</name>
    <dbReference type="NCBI Taxonomy" id="2763053"/>
    <lineage>
        <taxon>Bacteria</taxon>
        <taxon>Bacillati</taxon>
        <taxon>Bacillota</taxon>
        <taxon>Clostridia</taxon>
        <taxon>Eubacteriales</taxon>
        <taxon>Oscillospiraceae</taxon>
        <taxon>Lawsonibacter</taxon>
    </lineage>
</organism>
<evidence type="ECO:0008006" key="3">
    <source>
        <dbReference type="Google" id="ProtNLM"/>
    </source>
</evidence>
<keyword evidence="2" id="KW-1185">Reference proteome</keyword>
<evidence type="ECO:0000313" key="1">
    <source>
        <dbReference type="EMBL" id="MBC5735267.1"/>
    </source>
</evidence>
<dbReference type="Gene3D" id="3.40.50.10130">
    <property type="match status" value="1"/>
</dbReference>
<accession>A0A8J6JH87</accession>
<dbReference type="RefSeq" id="WP_369807649.1">
    <property type="nucleotide sequence ID" value="NZ_JACOPP010000050.1"/>
</dbReference>
<dbReference type="EMBL" id="JACOPP010000050">
    <property type="protein sequence ID" value="MBC5735267.1"/>
    <property type="molecule type" value="Genomic_DNA"/>
</dbReference>
<feature type="non-terminal residue" evidence="1">
    <location>
        <position position="1"/>
    </location>
</feature>
<sequence>AIERKLGLDELANCYCKDRPRFTREFERAKQAGAKLYLLVENGTWENAYAGKYRSRMAPSALTASLLAWLARYDCQLLFCAPTTSGALIRDILYRELKERLERMPDGRCE</sequence>
<evidence type="ECO:0000313" key="2">
    <source>
        <dbReference type="Proteomes" id="UP000661435"/>
    </source>
</evidence>
<name>A0A8J6JH87_9FIRM</name>